<comment type="caution">
    <text evidence="1">The sequence shown here is derived from an EMBL/GenBank/DDBJ whole genome shotgun (WGS) entry which is preliminary data.</text>
</comment>
<name>A0ABS4J7J5_9BACL</name>
<protein>
    <recommendedName>
        <fullName evidence="3">Lipoprotein</fullName>
    </recommendedName>
</protein>
<proteinExistence type="predicted"/>
<organism evidence="1 2">
    <name type="scientific">Paenibacillus eucommiae</name>
    <dbReference type="NCBI Taxonomy" id="1355755"/>
    <lineage>
        <taxon>Bacteria</taxon>
        <taxon>Bacillati</taxon>
        <taxon>Bacillota</taxon>
        <taxon>Bacilli</taxon>
        <taxon>Bacillales</taxon>
        <taxon>Paenibacillaceae</taxon>
        <taxon>Paenibacillus</taxon>
    </lineage>
</organism>
<dbReference type="RefSeq" id="WP_209976882.1">
    <property type="nucleotide sequence ID" value="NZ_JAGGLB010000030.1"/>
</dbReference>
<evidence type="ECO:0000313" key="1">
    <source>
        <dbReference type="EMBL" id="MBP1995066.1"/>
    </source>
</evidence>
<gene>
    <name evidence="1" type="ORF">J2Z66_006708</name>
</gene>
<accession>A0ABS4J7J5</accession>
<evidence type="ECO:0008006" key="3">
    <source>
        <dbReference type="Google" id="ProtNLM"/>
    </source>
</evidence>
<dbReference type="Proteomes" id="UP001519287">
    <property type="component" value="Unassembled WGS sequence"/>
</dbReference>
<dbReference type="EMBL" id="JAGGLB010000030">
    <property type="protein sequence ID" value="MBP1995066.1"/>
    <property type="molecule type" value="Genomic_DNA"/>
</dbReference>
<sequence>MISSKIKLLAIINVILLIIILNVGCNNGNKENAVNEFSIYLVKDLSVAETMSTKLDDLPLEDIPLLTDKEIRTYNWKEHEFTMMEGISLEEKLEGKVPASGKPFVVVAGNERIYTGSFWSYLSSQFNPLDIPRISSVWHKESDNDTYKIHYGKNKDPRDDTKIFEALQGLGKVINF</sequence>
<reference evidence="1 2" key="1">
    <citation type="submission" date="2021-03" db="EMBL/GenBank/DDBJ databases">
        <title>Genomic Encyclopedia of Type Strains, Phase IV (KMG-IV): sequencing the most valuable type-strain genomes for metagenomic binning, comparative biology and taxonomic classification.</title>
        <authorList>
            <person name="Goeker M."/>
        </authorList>
    </citation>
    <scope>NUCLEOTIDE SEQUENCE [LARGE SCALE GENOMIC DNA]</scope>
    <source>
        <strain evidence="1 2">DSM 26048</strain>
    </source>
</reference>
<keyword evidence="2" id="KW-1185">Reference proteome</keyword>
<evidence type="ECO:0000313" key="2">
    <source>
        <dbReference type="Proteomes" id="UP001519287"/>
    </source>
</evidence>